<feature type="domain" description="Polymerase/histidinol phosphatase N-terminal" evidence="10">
    <location>
        <begin position="8"/>
        <end position="78"/>
    </location>
</feature>
<keyword evidence="6 9" id="KW-0239">DNA-directed DNA polymerase</keyword>
<comment type="catalytic activity">
    <reaction evidence="8 9">
        <text>DNA(n) + a 2'-deoxyribonucleoside 5'-triphosphate = DNA(n+1) + diphosphate</text>
        <dbReference type="Rhea" id="RHEA:22508"/>
        <dbReference type="Rhea" id="RHEA-COMP:17339"/>
        <dbReference type="Rhea" id="RHEA-COMP:17340"/>
        <dbReference type="ChEBI" id="CHEBI:33019"/>
        <dbReference type="ChEBI" id="CHEBI:61560"/>
        <dbReference type="ChEBI" id="CHEBI:173112"/>
        <dbReference type="EC" id="2.7.7.7"/>
    </reaction>
</comment>
<dbReference type="Proteomes" id="UP000248330">
    <property type="component" value="Unassembled WGS sequence"/>
</dbReference>
<dbReference type="InterPro" id="IPR011708">
    <property type="entry name" value="DNA_pol3_alpha_NTPase_dom"/>
</dbReference>
<proteinExistence type="inferred from homology"/>
<dbReference type="InterPro" id="IPR040982">
    <property type="entry name" value="DNA_pol3_finger"/>
</dbReference>
<evidence type="ECO:0000259" key="10">
    <source>
        <dbReference type="SMART" id="SM00481"/>
    </source>
</evidence>
<comment type="caution">
    <text evidence="11">The sequence shown here is derived from an EMBL/GenBank/DDBJ whole genome shotgun (WGS) entry which is preliminary data.</text>
</comment>
<comment type="subcellular location">
    <subcellularLocation>
        <location evidence="9">Cytoplasm</location>
    </subcellularLocation>
</comment>
<dbReference type="HAMAP" id="MF_01902">
    <property type="entry name" value="DNApol_error_prone"/>
    <property type="match status" value="1"/>
</dbReference>
<keyword evidence="12" id="KW-1185">Reference proteome</keyword>
<dbReference type="InterPro" id="IPR003141">
    <property type="entry name" value="Pol/His_phosphatase_N"/>
</dbReference>
<dbReference type="InterPro" id="IPR012340">
    <property type="entry name" value="NA-bd_OB-fold"/>
</dbReference>
<dbReference type="EC" id="2.7.7.7" evidence="9"/>
<dbReference type="GO" id="GO:0005737">
    <property type="term" value="C:cytoplasm"/>
    <property type="evidence" value="ECO:0007669"/>
    <property type="project" value="UniProtKB-SubCell"/>
</dbReference>
<keyword evidence="3 9" id="KW-0548">Nucleotidyltransferase</keyword>
<comment type="function">
    <text evidence="9">DNA polymerase involved in damage-induced mutagenesis and translesion synthesis (TLS). It is not the major replicative DNA polymerase.</text>
</comment>
<dbReference type="InterPro" id="IPR004805">
    <property type="entry name" value="DnaE2/DnaE/PolC"/>
</dbReference>
<dbReference type="PANTHER" id="PTHR32294:SF4">
    <property type="entry name" value="ERROR-PRONE DNA POLYMERASE"/>
    <property type="match status" value="1"/>
</dbReference>
<gene>
    <name evidence="9" type="primary">dnaE2</name>
    <name evidence="11" type="ORF">C8D93_11035</name>
</gene>
<dbReference type="InterPro" id="IPR023073">
    <property type="entry name" value="DnaE2"/>
</dbReference>
<keyword evidence="7 9" id="KW-0234">DNA repair</keyword>
<dbReference type="GO" id="GO:0006260">
    <property type="term" value="P:DNA replication"/>
    <property type="evidence" value="ECO:0007669"/>
    <property type="project" value="UniProtKB-KW"/>
</dbReference>
<dbReference type="PANTHER" id="PTHR32294">
    <property type="entry name" value="DNA POLYMERASE III SUBUNIT ALPHA"/>
    <property type="match status" value="1"/>
</dbReference>
<dbReference type="GO" id="GO:0003887">
    <property type="term" value="F:DNA-directed DNA polymerase activity"/>
    <property type="evidence" value="ECO:0007669"/>
    <property type="project" value="UniProtKB-UniRule"/>
</dbReference>
<evidence type="ECO:0000256" key="2">
    <source>
        <dbReference type="ARBA" id="ARBA00022679"/>
    </source>
</evidence>
<dbReference type="NCBIfam" id="TIGR00594">
    <property type="entry name" value="polc"/>
    <property type="match status" value="1"/>
</dbReference>
<dbReference type="GO" id="GO:0006281">
    <property type="term" value="P:DNA repair"/>
    <property type="evidence" value="ECO:0007669"/>
    <property type="project" value="UniProtKB-UniRule"/>
</dbReference>
<dbReference type="Gene3D" id="2.40.50.140">
    <property type="entry name" value="Nucleic acid-binding proteins"/>
    <property type="match status" value="1"/>
</dbReference>
<keyword evidence="5 9" id="KW-0227">DNA damage</keyword>
<dbReference type="CDD" id="cd07434">
    <property type="entry name" value="PHP_PolIIIA_DnaE2"/>
    <property type="match status" value="1"/>
</dbReference>
<protein>
    <recommendedName>
        <fullName evidence="9">Error-prone DNA polymerase</fullName>
        <ecNumber evidence="9">2.7.7.7</ecNumber>
    </recommendedName>
</protein>
<dbReference type="Gene3D" id="1.10.150.870">
    <property type="match status" value="1"/>
</dbReference>
<dbReference type="NCBIfam" id="NF004225">
    <property type="entry name" value="PRK05672.1"/>
    <property type="match status" value="1"/>
</dbReference>
<comment type="similarity">
    <text evidence="9">Belongs to the DNA polymerase type-C family. DnaE2 subfamily.</text>
</comment>
<evidence type="ECO:0000256" key="1">
    <source>
        <dbReference type="ARBA" id="ARBA00022490"/>
    </source>
</evidence>
<dbReference type="Gene3D" id="3.20.20.140">
    <property type="entry name" value="Metal-dependent hydrolases"/>
    <property type="match status" value="1"/>
</dbReference>
<dbReference type="AlphaFoldDB" id="A0A318E2V3"/>
<dbReference type="InterPro" id="IPR029460">
    <property type="entry name" value="DNAPol_HHH"/>
</dbReference>
<dbReference type="Pfam" id="PF14579">
    <property type="entry name" value="HHH_6"/>
    <property type="match status" value="1"/>
</dbReference>
<dbReference type="SMART" id="SM00481">
    <property type="entry name" value="POLIIIAc"/>
    <property type="match status" value="1"/>
</dbReference>
<evidence type="ECO:0000313" key="12">
    <source>
        <dbReference type="Proteomes" id="UP000248330"/>
    </source>
</evidence>
<dbReference type="OrthoDB" id="9803237at2"/>
<keyword evidence="1 9" id="KW-0963">Cytoplasm</keyword>
<evidence type="ECO:0000256" key="4">
    <source>
        <dbReference type="ARBA" id="ARBA00022705"/>
    </source>
</evidence>
<dbReference type="CDD" id="cd04485">
    <property type="entry name" value="DnaE_OBF"/>
    <property type="match status" value="1"/>
</dbReference>
<evidence type="ECO:0000256" key="5">
    <source>
        <dbReference type="ARBA" id="ARBA00022763"/>
    </source>
</evidence>
<organism evidence="11 12">
    <name type="scientific">Sinimarinibacterium flocculans</name>
    <dbReference type="NCBI Taxonomy" id="985250"/>
    <lineage>
        <taxon>Bacteria</taxon>
        <taxon>Pseudomonadati</taxon>
        <taxon>Pseudomonadota</taxon>
        <taxon>Gammaproteobacteria</taxon>
        <taxon>Nevskiales</taxon>
        <taxon>Nevskiaceae</taxon>
        <taxon>Sinimarinibacterium</taxon>
    </lineage>
</organism>
<evidence type="ECO:0000256" key="3">
    <source>
        <dbReference type="ARBA" id="ARBA00022695"/>
    </source>
</evidence>
<sequence>MTRLPDYVELHALTAFSFQRGASLPEELVERALALGYAGLAITDECSMAGVVRAWQQTRVCETPDWPLIVGAEFPMQDGPRFVLLSESQRGYAAICETITRARRAAPKGTYRLARDGIDAACVDTCALWTPRAMLDESELAWLHERYPGRLWIAVERHRDGDDRRRLECLTALSRRYGVPMVAAGDVHMHVRERRALQDVMTALRHHLPVARCGDRLFPNAERHLRPLADLAALYPPALLRETLAVAERCRFRLGELQYAYPHELVPREFGSATLYLRHLVEQHLPDRWPQGPGTAMRARIEHELAIIADKKYEAFFLTVYDIVRFARAHHILCQGRGSAANSVVCYVLGITEVSPETNSLLFERFVSRERDEAPDIDVDFEHQRREEVIQYVYGKYGRERAAIAATVIGYRPRSALRDVGRALDIGAETVDRVAKSLAWWDDPDTLDERLRAVGIDPQAPLVSLWLRLARELVGFPRHLSQHVGGFVISDAPLSQLVPVENAAMPDRTIIQWDKDDLEALGLLKVDVLALGMLTALRRSFELQRSFDGTALCLQGIPQNDDRTYEMIRRAETVGVFQIESRAQMSMLPRLQPKNLYDITVQVAIVRPGPIQGGMVHPYLKNRMSGIRPQQPTPDVAAVLDRTWGVPIFQEQVMQLVVVAAGFTPGEADQLRRSMAAWKRSGGLEKYERKIKDGMALRGFPAEFAERIYKQILGFGSYGFPESHAASFALLAYVSAYLKCHYPAAFFAGLINSQPMGFYPASMLVTEARRMGVRVEAVDVRRSDWDCRLEAATDGAPAIRLGLRLVQGFNEQAAHRIGEQRSLRPFTNVRDLARRAALSRRELDALAAADALHALSGHRHQARWQARGHEILDGILAGTAAADEPVALPAPREGEDILDDYRSTGLSLRRHPVALLRERLERARVTPNGSLHRKPDGSAVRVAGIVMFRQRPGSAKGTMFMTLEDDSGIVNLIVRPTLIETEREAVVGAAFLVVQGRLQRQHDVTHVIAERFFDRSHWVGELPYLSRDFR</sequence>
<evidence type="ECO:0000256" key="8">
    <source>
        <dbReference type="ARBA" id="ARBA00049244"/>
    </source>
</evidence>
<evidence type="ECO:0000256" key="9">
    <source>
        <dbReference type="HAMAP-Rule" id="MF_01902"/>
    </source>
</evidence>
<evidence type="ECO:0000256" key="7">
    <source>
        <dbReference type="ARBA" id="ARBA00023204"/>
    </source>
</evidence>
<dbReference type="SUPFAM" id="SSF89550">
    <property type="entry name" value="PHP domain-like"/>
    <property type="match status" value="1"/>
</dbReference>
<dbReference type="InterPro" id="IPR016195">
    <property type="entry name" value="Pol/histidinol_Pase-like"/>
</dbReference>
<dbReference type="Pfam" id="PF02811">
    <property type="entry name" value="PHP"/>
    <property type="match status" value="1"/>
</dbReference>
<keyword evidence="2 9" id="KW-0808">Transferase</keyword>
<name>A0A318E2V3_9GAMM</name>
<reference evidence="11 12" key="1">
    <citation type="submission" date="2018-04" db="EMBL/GenBank/DDBJ databases">
        <title>Genomic Encyclopedia of Type Strains, Phase IV (KMG-IV): sequencing the most valuable type-strain genomes for metagenomic binning, comparative biology and taxonomic classification.</title>
        <authorList>
            <person name="Goeker M."/>
        </authorList>
    </citation>
    <scope>NUCLEOTIDE SEQUENCE [LARGE SCALE GENOMIC DNA]</scope>
    <source>
        <strain evidence="11 12">DSM 104150</strain>
    </source>
</reference>
<dbReference type="Pfam" id="PF07733">
    <property type="entry name" value="DNA_pol3_alpha"/>
    <property type="match status" value="1"/>
</dbReference>
<evidence type="ECO:0000256" key="6">
    <source>
        <dbReference type="ARBA" id="ARBA00022932"/>
    </source>
</evidence>
<accession>A0A318E2V3</accession>
<dbReference type="RefSeq" id="WP_110266260.1">
    <property type="nucleotide sequence ID" value="NZ_CAKZQT010000018.1"/>
</dbReference>
<dbReference type="EMBL" id="QICN01000010">
    <property type="protein sequence ID" value="PXV65217.1"/>
    <property type="molecule type" value="Genomic_DNA"/>
</dbReference>
<dbReference type="Pfam" id="PF17657">
    <property type="entry name" value="DNA_pol3_finger"/>
    <property type="match status" value="1"/>
</dbReference>
<evidence type="ECO:0000313" key="11">
    <source>
        <dbReference type="EMBL" id="PXV65217.1"/>
    </source>
</evidence>
<keyword evidence="4 9" id="KW-0235">DNA replication</keyword>
<dbReference type="GO" id="GO:0008408">
    <property type="term" value="F:3'-5' exonuclease activity"/>
    <property type="evidence" value="ECO:0007669"/>
    <property type="project" value="InterPro"/>
</dbReference>
<dbReference type="InterPro" id="IPR004013">
    <property type="entry name" value="PHP_dom"/>
</dbReference>